<protein>
    <submittedName>
        <fullName evidence="2">Uncharacterized protein</fullName>
    </submittedName>
</protein>
<gene>
    <name evidence="2" type="ORF">CONLIGDRAFT_237460</name>
</gene>
<sequence>MYLSLYCGRWKTPCRPALGAWRRAKTPTKAPPSAPPTVQLGGRPVLRLSDVPEEPEPTWKATMMSTFLPEPGPLPSSTCAKLPRPKCAWHHLGVHHRIGQIVAVSTKTDQSRRDEETPKSHHTQHSELTKVTMSSKHNDKPECARWARGQVVRLEQTKPATLATVRHLFGTHQCSFLLNFQTDRPHVYSAVLAIRVLDLQQGTRLAQQMTLEIFAIVSQCRQCG</sequence>
<evidence type="ECO:0000256" key="1">
    <source>
        <dbReference type="SAM" id="MobiDB-lite"/>
    </source>
</evidence>
<dbReference type="AlphaFoldDB" id="A0A1J7IW50"/>
<evidence type="ECO:0000313" key="2">
    <source>
        <dbReference type="EMBL" id="OIW31726.1"/>
    </source>
</evidence>
<feature type="region of interest" description="Disordered" evidence="1">
    <location>
        <begin position="105"/>
        <end position="140"/>
    </location>
</feature>
<keyword evidence="3" id="KW-1185">Reference proteome</keyword>
<feature type="compositionally biased region" description="Basic and acidic residues" evidence="1">
    <location>
        <begin position="109"/>
        <end position="128"/>
    </location>
</feature>
<organism evidence="2 3">
    <name type="scientific">Coniochaeta ligniaria NRRL 30616</name>
    <dbReference type="NCBI Taxonomy" id="1408157"/>
    <lineage>
        <taxon>Eukaryota</taxon>
        <taxon>Fungi</taxon>
        <taxon>Dikarya</taxon>
        <taxon>Ascomycota</taxon>
        <taxon>Pezizomycotina</taxon>
        <taxon>Sordariomycetes</taxon>
        <taxon>Sordariomycetidae</taxon>
        <taxon>Coniochaetales</taxon>
        <taxon>Coniochaetaceae</taxon>
        <taxon>Coniochaeta</taxon>
    </lineage>
</organism>
<dbReference type="InParanoid" id="A0A1J7IW50"/>
<dbReference type="EMBL" id="KV875095">
    <property type="protein sequence ID" value="OIW31726.1"/>
    <property type="molecule type" value="Genomic_DNA"/>
</dbReference>
<name>A0A1J7IW50_9PEZI</name>
<dbReference type="Proteomes" id="UP000182658">
    <property type="component" value="Unassembled WGS sequence"/>
</dbReference>
<reference evidence="2 3" key="1">
    <citation type="submission" date="2016-10" db="EMBL/GenBank/DDBJ databases">
        <title>Draft genome sequence of Coniochaeta ligniaria NRRL30616, a lignocellulolytic fungus for bioabatement of inhibitors in plant biomass hydrolysates.</title>
        <authorList>
            <consortium name="DOE Joint Genome Institute"/>
            <person name="Jimenez D.J."/>
            <person name="Hector R.E."/>
            <person name="Riley R."/>
            <person name="Sun H."/>
            <person name="Grigoriev I.V."/>
            <person name="Van Elsas J.D."/>
            <person name="Nichols N.N."/>
        </authorList>
    </citation>
    <scope>NUCLEOTIDE SEQUENCE [LARGE SCALE GENOMIC DNA]</scope>
    <source>
        <strain evidence="2 3">NRRL 30616</strain>
    </source>
</reference>
<proteinExistence type="predicted"/>
<accession>A0A1J7IW50</accession>
<evidence type="ECO:0000313" key="3">
    <source>
        <dbReference type="Proteomes" id="UP000182658"/>
    </source>
</evidence>